<evidence type="ECO:0000313" key="1">
    <source>
        <dbReference type="EMBL" id="JAH92706.1"/>
    </source>
</evidence>
<proteinExistence type="predicted"/>
<reference evidence="1" key="1">
    <citation type="submission" date="2014-11" db="EMBL/GenBank/DDBJ databases">
        <authorList>
            <person name="Amaro Gonzalez C."/>
        </authorList>
    </citation>
    <scope>NUCLEOTIDE SEQUENCE</scope>
</reference>
<reference evidence="1" key="2">
    <citation type="journal article" date="2015" name="Fish Shellfish Immunol.">
        <title>Early steps in the European eel (Anguilla anguilla)-Vibrio vulnificus interaction in the gills: Role of the RtxA13 toxin.</title>
        <authorList>
            <person name="Callol A."/>
            <person name="Pajuelo D."/>
            <person name="Ebbesson L."/>
            <person name="Teles M."/>
            <person name="MacKenzie S."/>
            <person name="Amaro C."/>
        </authorList>
    </citation>
    <scope>NUCLEOTIDE SEQUENCE</scope>
</reference>
<accession>A0A0E9WQX3</accession>
<organism evidence="1">
    <name type="scientific">Anguilla anguilla</name>
    <name type="common">European freshwater eel</name>
    <name type="synonym">Muraena anguilla</name>
    <dbReference type="NCBI Taxonomy" id="7936"/>
    <lineage>
        <taxon>Eukaryota</taxon>
        <taxon>Metazoa</taxon>
        <taxon>Chordata</taxon>
        <taxon>Craniata</taxon>
        <taxon>Vertebrata</taxon>
        <taxon>Euteleostomi</taxon>
        <taxon>Actinopterygii</taxon>
        <taxon>Neopterygii</taxon>
        <taxon>Teleostei</taxon>
        <taxon>Anguilliformes</taxon>
        <taxon>Anguillidae</taxon>
        <taxon>Anguilla</taxon>
    </lineage>
</organism>
<dbReference type="EMBL" id="GBXM01015871">
    <property type="protein sequence ID" value="JAH92706.1"/>
    <property type="molecule type" value="Transcribed_RNA"/>
</dbReference>
<dbReference type="AlphaFoldDB" id="A0A0E9WQX3"/>
<protein>
    <submittedName>
        <fullName evidence="1">Uncharacterized protein</fullName>
    </submittedName>
</protein>
<name>A0A0E9WQX3_ANGAN</name>
<sequence length="102" mass="12044">MCRDWMLFKFISTCTVPWTEHTPQRTLSFTHYNSGTLTSHSYTGISVYMQEFLFWNKNHIFSTVNLQSWDIHYFKAPLKAQKQSSSIAVILWCKRKNMSGVK</sequence>